<dbReference type="PANTHER" id="PTHR10609">
    <property type="entry name" value="BIOTINIDASE-RELATED"/>
    <property type="match status" value="1"/>
</dbReference>
<dbReference type="Pfam" id="PF19018">
    <property type="entry name" value="Vanin_C"/>
    <property type="match status" value="1"/>
</dbReference>
<dbReference type="Proteomes" id="UP001107558">
    <property type="component" value="Chromosome 1"/>
</dbReference>
<dbReference type="SUPFAM" id="SSF56317">
    <property type="entry name" value="Carbon-nitrogen hydrolase"/>
    <property type="match status" value="1"/>
</dbReference>
<evidence type="ECO:0000259" key="5">
    <source>
        <dbReference type="PROSITE" id="PS50263"/>
    </source>
</evidence>
<dbReference type="PROSITE" id="PS50263">
    <property type="entry name" value="CN_HYDROLASE"/>
    <property type="match status" value="1"/>
</dbReference>
<evidence type="ECO:0000256" key="4">
    <source>
        <dbReference type="SAM" id="SignalP"/>
    </source>
</evidence>
<evidence type="ECO:0000256" key="2">
    <source>
        <dbReference type="ARBA" id="ARBA00022801"/>
    </source>
</evidence>
<sequence length="610" mass="70223">MKKLLFIIFISLNIILITKCEETEEEPVMNKNDVDNETSKYYIAAVLEFNAPGDEYNVPEQIIDANLKEYIKWIFRAKEHNVDILVFSEASLNYNGLNKRDDLIEFAIELPEEISDDNYGCDYTSNFILNELSEAVSNASIYVLVNIVEKRNESDDDDNDVSLFNTNIVFDRNGCIVSRYRKFNLFIEPNINRTKESELSFFETDFGVTFGHFICFDILFKAPAYDLINLNISHFLYPSMWFSEVPFLTSIQIQQHYAYRNNIVLLSSGTNSPSNSNTGSGIFIGKHGAVESIISYINESKMIVAKVPKDVNDSEYCPEKPTIKPYTSIEMDRLKLWSNLPKSALTYSLNEGSIIHENGLECEFSIDFTRLSDEEQNEHEEDDNNMERYGYRLIAFNGIRNYANISNGGEIYCAIVACINESDPMTCGMRFQNSEKLVPSVLFHSIKIKATIDENESSSFLIMPTTLDFSIRPLSVDDFEFSVDEKEENVQMYNIEATNELSEIFTFGIFGRNFERDHLQITEDNVEMIASTMRINDEYENIEEIEEVHKIKEAIRGQGDPNVYLTVAIYVPLMILLCITAAILVRRRLREPYEHPLIILRRKSEMPQLS</sequence>
<dbReference type="InterPro" id="IPR040154">
    <property type="entry name" value="Biotinidase/VNN"/>
</dbReference>
<proteinExistence type="inferred from homology"/>
<accession>A0A9J6CII6</accession>
<dbReference type="OrthoDB" id="10250282at2759"/>
<keyword evidence="3" id="KW-0472">Membrane</keyword>
<dbReference type="InterPro" id="IPR043957">
    <property type="entry name" value="Vanin_C"/>
</dbReference>
<feature type="domain" description="CN hydrolase" evidence="5">
    <location>
        <begin position="49"/>
        <end position="309"/>
    </location>
</feature>
<feature type="signal peptide" evidence="4">
    <location>
        <begin position="1"/>
        <end position="20"/>
    </location>
</feature>
<comment type="similarity">
    <text evidence="1">Belongs to the carbon-nitrogen hydrolase superfamily. BTD/VNN family.</text>
</comment>
<keyword evidence="3" id="KW-0812">Transmembrane</keyword>
<reference evidence="6" key="1">
    <citation type="submission" date="2021-03" db="EMBL/GenBank/DDBJ databases">
        <title>Chromosome level genome of the anhydrobiotic midge Polypedilum vanderplanki.</title>
        <authorList>
            <person name="Yoshida Y."/>
            <person name="Kikawada T."/>
            <person name="Gusev O."/>
        </authorList>
    </citation>
    <scope>NUCLEOTIDE SEQUENCE</scope>
    <source>
        <strain evidence="6">NIAS01</strain>
        <tissue evidence="6">Whole body or cell culture</tissue>
    </source>
</reference>
<evidence type="ECO:0000313" key="7">
    <source>
        <dbReference type="Proteomes" id="UP001107558"/>
    </source>
</evidence>
<keyword evidence="7" id="KW-1185">Reference proteome</keyword>
<dbReference type="GO" id="GO:0016787">
    <property type="term" value="F:hydrolase activity"/>
    <property type="evidence" value="ECO:0007669"/>
    <property type="project" value="UniProtKB-KW"/>
</dbReference>
<dbReference type="AlphaFoldDB" id="A0A9J6CII6"/>
<feature type="chain" id="PRO_5039911667" description="CN hydrolase domain-containing protein" evidence="4">
    <location>
        <begin position="21"/>
        <end position="610"/>
    </location>
</feature>
<protein>
    <recommendedName>
        <fullName evidence="5">CN hydrolase domain-containing protein</fullName>
    </recommendedName>
</protein>
<gene>
    <name evidence="6" type="ORF">PVAND_011244</name>
</gene>
<dbReference type="InterPro" id="IPR003010">
    <property type="entry name" value="C-N_Hydrolase"/>
</dbReference>
<dbReference type="PANTHER" id="PTHR10609:SF14">
    <property type="entry name" value="BIOTINIDASE"/>
    <property type="match status" value="1"/>
</dbReference>
<organism evidence="6 7">
    <name type="scientific">Polypedilum vanderplanki</name>
    <name type="common">Sleeping chironomid midge</name>
    <dbReference type="NCBI Taxonomy" id="319348"/>
    <lineage>
        <taxon>Eukaryota</taxon>
        <taxon>Metazoa</taxon>
        <taxon>Ecdysozoa</taxon>
        <taxon>Arthropoda</taxon>
        <taxon>Hexapoda</taxon>
        <taxon>Insecta</taxon>
        <taxon>Pterygota</taxon>
        <taxon>Neoptera</taxon>
        <taxon>Endopterygota</taxon>
        <taxon>Diptera</taxon>
        <taxon>Nematocera</taxon>
        <taxon>Chironomoidea</taxon>
        <taxon>Chironomidae</taxon>
        <taxon>Chironominae</taxon>
        <taxon>Polypedilum</taxon>
        <taxon>Polypedilum</taxon>
    </lineage>
</organism>
<evidence type="ECO:0000256" key="1">
    <source>
        <dbReference type="ARBA" id="ARBA00008225"/>
    </source>
</evidence>
<comment type="caution">
    <text evidence="6">The sequence shown here is derived from an EMBL/GenBank/DDBJ whole genome shotgun (WGS) entry which is preliminary data.</text>
</comment>
<dbReference type="EMBL" id="JADBJN010000001">
    <property type="protein sequence ID" value="KAG5681836.1"/>
    <property type="molecule type" value="Genomic_DNA"/>
</dbReference>
<name>A0A9J6CII6_POLVA</name>
<dbReference type="InterPro" id="IPR036526">
    <property type="entry name" value="C-N_Hydrolase_sf"/>
</dbReference>
<evidence type="ECO:0000256" key="3">
    <source>
        <dbReference type="SAM" id="Phobius"/>
    </source>
</evidence>
<keyword evidence="3" id="KW-1133">Transmembrane helix</keyword>
<dbReference type="Gene3D" id="3.60.110.10">
    <property type="entry name" value="Carbon-nitrogen hydrolase"/>
    <property type="match status" value="1"/>
</dbReference>
<feature type="transmembrane region" description="Helical" evidence="3">
    <location>
        <begin position="563"/>
        <end position="585"/>
    </location>
</feature>
<keyword evidence="4" id="KW-0732">Signal</keyword>
<keyword evidence="2" id="KW-0378">Hydrolase</keyword>
<evidence type="ECO:0000313" key="6">
    <source>
        <dbReference type="EMBL" id="KAG5681836.1"/>
    </source>
</evidence>
<dbReference type="Pfam" id="PF00795">
    <property type="entry name" value="CN_hydrolase"/>
    <property type="match status" value="1"/>
</dbReference>